<keyword evidence="4" id="KW-1185">Reference proteome</keyword>
<feature type="region of interest" description="Disordered" evidence="1">
    <location>
        <begin position="143"/>
        <end position="183"/>
    </location>
</feature>
<dbReference type="EMBL" id="OU015567">
    <property type="protein sequence ID" value="CAG5113385.1"/>
    <property type="molecule type" value="Genomic_DNA"/>
</dbReference>
<evidence type="ECO:0000313" key="3">
    <source>
        <dbReference type="EMBL" id="CAG5113385.1"/>
    </source>
</evidence>
<evidence type="ECO:0000313" key="4">
    <source>
        <dbReference type="Proteomes" id="UP001158576"/>
    </source>
</evidence>
<evidence type="ECO:0000259" key="2">
    <source>
        <dbReference type="Pfam" id="PF15296"/>
    </source>
</evidence>
<name>A0ABN7T8P9_OIKDI</name>
<sequence length="1116" mass="125783">MASVGIKEIVRNAEKRSPTEHENFLVSNYVSRIIQNTWSAIEKAESKRAKPLHENSSLNISNNVPDISKISPIPFHYNNSKKGRASPRGPRVSSPLKQARRTGGNVWPKQNGSVTESVSLSEFIITKKTKNKKHERKSVPLKTTAMRAMSFGDSPPKAPSSQRGLSTTLDRFDTPELPPQDRDLLDQERQLILQIRGAQNEVKEVKTKINTGSLPVILPKEEVDRPPIEVCSCHGCFVQTLLQSSVKVSADCDRRIYSTVRIFANHLKSSINLSFISTLQSILSFFITKDNASLNTLELSSFDPECIVTTIEDIFLLVLFVISDLPQTLIAVLSPCTARALSRKIEMVDSSSNTTLKEKLRIFSQSLDKITSKHDDSSQESKKYVFRHVLKPSTVDHDQLQKKENFLNTDTFAALRKQRDEIFHIFRIWQKNHSDPDWNCDLHIGSRIRCLVHSVNVSGNTMAFSRLFMLILLDSFIEQQTESSPSPDCSLNSSQLDLFKLISDFDVMTLVKEGNARKLAVLEQRFYQNSKTNASKHATSADNQEDGSFFPGSQSFFQSFLVISGCARLHTHLLDLMFDSLGKMIDQIKHLDFDDTECPLRGAIYESRVAHLISKFCGYLYFLPYRDSHVHENLACRPYRSAPVDFCRLLKSQTDARKLLLILNVTAAFISQTQSAETNTFHAHLLEFSELKSWCHHISHTSTGKDMFAAAIRHNSSVVTQALPISLYQASDVEGRRQSLPACGELGIDEFIVLCPELTRINKPRNGSFGAKVEKRRRVETTIVKPQVRQDSKSLKTQLEDAFFKANPASLKRATEFVIERVTSNCVKHFRNKVIPDTLRDFNAKVKDHFNATPSDAEDDVIAIAFINTIVEKCLKACLDKCLAESVPFCEKNSNEALPPILGPDVPRAAVAFAVKITERDTKAKTAEWFKEKVPIIVNRDGKMAFERSRINRTKQKVYQISNEDYKPHSELLSSLREVVMRDQLGQADESTQIMSLGKLLPQLLESIPSMDGGSIKTASFLLTQVVFIAFRFPKAEFSLLVSMFTAEIVEQLSFLPSSVLICALLESFVLQPSKSANENIQLFLTTMPGWETQDIEQVLETYPPEITLFVQNCLQ</sequence>
<feature type="region of interest" description="Disordered" evidence="1">
    <location>
        <begin position="78"/>
        <end position="112"/>
    </location>
</feature>
<dbReference type="PANTHER" id="PTHR28678">
    <property type="entry name" value="CODANIN-1"/>
    <property type="match status" value="1"/>
</dbReference>
<evidence type="ECO:0000256" key="1">
    <source>
        <dbReference type="SAM" id="MobiDB-lite"/>
    </source>
</evidence>
<organism evidence="3 4">
    <name type="scientific">Oikopleura dioica</name>
    <name type="common">Tunicate</name>
    <dbReference type="NCBI Taxonomy" id="34765"/>
    <lineage>
        <taxon>Eukaryota</taxon>
        <taxon>Metazoa</taxon>
        <taxon>Chordata</taxon>
        <taxon>Tunicata</taxon>
        <taxon>Appendicularia</taxon>
        <taxon>Copelata</taxon>
        <taxon>Oikopleuridae</taxon>
        <taxon>Oikopleura</taxon>
    </lineage>
</organism>
<accession>A0ABN7T8P9</accession>
<protein>
    <submittedName>
        <fullName evidence="3">Oidioi.mRNA.OKI2018_I69.chr2.g7496.t1.cds</fullName>
    </submittedName>
</protein>
<gene>
    <name evidence="3" type="ORF">OKIOD_LOCUS16261</name>
</gene>
<feature type="compositionally biased region" description="Basic and acidic residues" evidence="1">
    <location>
        <begin position="170"/>
        <end position="183"/>
    </location>
</feature>
<proteinExistence type="predicted"/>
<dbReference type="InterPro" id="IPR040031">
    <property type="entry name" value="Codanin-1"/>
</dbReference>
<dbReference type="Proteomes" id="UP001158576">
    <property type="component" value="Chromosome 2"/>
</dbReference>
<dbReference type="InterPro" id="IPR028171">
    <property type="entry name" value="Codanin-1_C"/>
</dbReference>
<feature type="domain" description="Codanin-1 C-terminal" evidence="2">
    <location>
        <begin position="753"/>
        <end position="847"/>
    </location>
</feature>
<reference evidence="3 4" key="1">
    <citation type="submission" date="2021-04" db="EMBL/GenBank/DDBJ databases">
        <authorList>
            <person name="Bliznina A."/>
        </authorList>
    </citation>
    <scope>NUCLEOTIDE SEQUENCE [LARGE SCALE GENOMIC DNA]</scope>
</reference>
<dbReference type="Pfam" id="PF15296">
    <property type="entry name" value="Codanin-1_C"/>
    <property type="match status" value="1"/>
</dbReference>
<dbReference type="PANTHER" id="PTHR28678:SF1">
    <property type="entry name" value="CODANIN-1"/>
    <property type="match status" value="1"/>
</dbReference>
<feature type="compositionally biased region" description="Polar residues" evidence="1">
    <location>
        <begin position="159"/>
        <end position="169"/>
    </location>
</feature>